<sequence>MSAAVAPWLAAGPVLDVPAELAAMALPSRRVPGAPCECADAAVNWQVFRMATAKGRLDPARSDAVYRPAIDEAVARLANDTMDGSLASDAILFALEGANTSFLDENGTTPFVDFLVAHRGLAYAVQVLLVMERPTMNELTPDYSFVYAFTAATRQPDYWHGSLYSQTELALRNHLALASPALWDQCQELMRRAAPSLPAWRRPLLAALMPDAPELANELALLLQTPDGTSREPWHEQTIWLYAYATSAAARKALHQWPRAQRTGAVHLYSKPVMAATLLQDRGAEAVAVLREGAADSVGSQVLACIGTPQAMSALALAHTPDDEEFAFFHATTQRWPLASIAALSEVIANDRGVPPRARRALSHLVAAQGAGVAALQPWIPPAAWTVLATVAARYIGTRDVAADADLPEALSKPRWATPPRKAAPDLVLDALPLAPVAQWSAQQREQLGGRHHYASIDWVRASGAELKILGAAIASGDSGKIIAACITCLKTDANWWDASRMIGDLRPPLNAQVWNAVAAHEMHDPGYVIAKLGLDGLPGLLLLLDRRPAENLSYAQYFGATALAPAMARVYATLKGKAVLAAARQWLLSYPEHAACGLVPAALGKRGEPREHARRALRMLAASGHAGLLMEVAARYQENAVTHAMRALIDEDPLDLYPANIGKLPAFWTPLEWTRPLLAGNGKALPDGALDTIGVMLGFPCGDGVYPGLAQVRAACSADSLAGFAWDLFCAWLEDGAPARQNWAYLALGLLGNDDSARKLTPLIRAWPGQSQHARAAMGLDILAMIGSDVALMLLNGVAQKLKFKGLQDRAREKIAAIAEERGLSPEELGDYLAPDLGLDQEGGMLLDFGPRQFRVGFDETLKPFVRDNAGALLADLPKPRKTDDATLSADAVARFKLLKKDARTVAAQQVLRLERAMCAQRRWPQGLFFDVLAHHPLVRHLVQRLVWGVYGDGDALLACFRVAPDGSLTDAGDNPFVLPQGENMRFGIVHAMELAPVDAAGFGQLFADYQLLQPFAQLGRDTYALEEDERGSEGLWRWGSTVPAGRVLDLVNRGWRRSPPENGGVVRELSKQVGGSHLALLRISPGLVAGNGDEHPQQGLDYVLIGRTNEWGGMGDRVKLSSLSPVVISELIRDMEQLCA</sequence>
<protein>
    <submittedName>
        <fullName evidence="2">DUF4132 domain-containing protein</fullName>
    </submittedName>
</protein>
<gene>
    <name evidence="2" type="ORF">INH39_02315</name>
</gene>
<keyword evidence="3" id="KW-1185">Reference proteome</keyword>
<dbReference type="EMBL" id="CP063361">
    <property type="protein sequence ID" value="UOD30604.1"/>
    <property type="molecule type" value="Genomic_DNA"/>
</dbReference>
<dbReference type="Proteomes" id="UP000831532">
    <property type="component" value="Chromosome"/>
</dbReference>
<name>A0ABY4A741_9BURK</name>
<evidence type="ECO:0000313" key="2">
    <source>
        <dbReference type="EMBL" id="UOD30604.1"/>
    </source>
</evidence>
<organism evidence="2 3">
    <name type="scientific">Massilia violaceinigra</name>
    <dbReference type="NCBI Taxonomy" id="2045208"/>
    <lineage>
        <taxon>Bacteria</taxon>
        <taxon>Pseudomonadati</taxon>
        <taxon>Pseudomonadota</taxon>
        <taxon>Betaproteobacteria</taxon>
        <taxon>Burkholderiales</taxon>
        <taxon>Oxalobacteraceae</taxon>
        <taxon>Telluria group</taxon>
        <taxon>Massilia</taxon>
    </lineage>
</organism>
<reference evidence="2 3" key="1">
    <citation type="submission" date="2020-10" db="EMBL/GenBank/DDBJ databases">
        <title>Genome analysis of Massilia species.</title>
        <authorList>
            <person name="Jung D.-H."/>
        </authorList>
    </citation>
    <scope>NUCLEOTIDE SEQUENCE [LARGE SCALE GENOMIC DNA]</scope>
    <source>
        <strain evidence="3">sipir</strain>
    </source>
</reference>
<evidence type="ECO:0000313" key="3">
    <source>
        <dbReference type="Proteomes" id="UP000831532"/>
    </source>
</evidence>
<dbReference type="InterPro" id="IPR025406">
    <property type="entry name" value="DUF4132"/>
</dbReference>
<accession>A0ABY4A741</accession>
<feature type="domain" description="DUF4132" evidence="1">
    <location>
        <begin position="872"/>
        <end position="1057"/>
    </location>
</feature>
<dbReference type="Pfam" id="PF13569">
    <property type="entry name" value="DUF4132"/>
    <property type="match status" value="1"/>
</dbReference>
<evidence type="ECO:0000259" key="1">
    <source>
        <dbReference type="Pfam" id="PF13569"/>
    </source>
</evidence>
<proteinExistence type="predicted"/>
<dbReference type="RefSeq" id="WP_243491837.1">
    <property type="nucleotide sequence ID" value="NZ_CP063361.1"/>
</dbReference>